<dbReference type="EMBL" id="PXNP01000110">
    <property type="protein sequence ID" value="PSF04732.1"/>
    <property type="molecule type" value="Genomic_DNA"/>
</dbReference>
<feature type="chain" id="PRO_5015693482" description="Lipoprotein" evidence="1">
    <location>
        <begin position="23"/>
        <end position="190"/>
    </location>
</feature>
<accession>A0A2T1K5F3</accession>
<dbReference type="Proteomes" id="UP000239866">
    <property type="component" value="Unassembled WGS sequence"/>
</dbReference>
<name>A0A2T1K5F3_9GAMM</name>
<reference evidence="2 3" key="1">
    <citation type="submission" date="2018-03" db="EMBL/GenBank/DDBJ databases">
        <title>Marinobacter brunus sp. nov., a marine bacterium of Gamma-proteobacteria isolated from the surface seawater of the South China Sea.</title>
        <authorList>
            <person name="Cheng H."/>
            <person name="Wu Y.-H."/>
            <person name="Xamxidin M."/>
            <person name="Xu X.-W."/>
        </authorList>
    </citation>
    <scope>NUCLEOTIDE SEQUENCE [LARGE SCALE GENOMIC DNA]</scope>
    <source>
        <strain evidence="2 3">NH169-3</strain>
    </source>
</reference>
<keyword evidence="3" id="KW-1185">Reference proteome</keyword>
<keyword evidence="1" id="KW-0732">Signal</keyword>
<dbReference type="OrthoDB" id="5704621at2"/>
<protein>
    <recommendedName>
        <fullName evidence="4">Lipoprotein</fullName>
    </recommendedName>
</protein>
<sequence>MFRYNKRFPMLLAGLLASSVLTGCLETESDDDDSYYGDSSNPQNSSGGACGSYTDLVSASERAEANSCGFQVSSYFASADSALSAAIQSCQQGDSAGASGYYQQHQEYVSLGRRVKSELCEGSSGGGFEDTSSRVYFNLCEKPAGAINGRELYCIGPFQQFETSCGAQNLNYLSTYKSESSCILSGQDLY</sequence>
<proteinExistence type="predicted"/>
<dbReference type="RefSeq" id="WP_133166255.1">
    <property type="nucleotide sequence ID" value="NZ_PXNP01000110.1"/>
</dbReference>
<evidence type="ECO:0000313" key="2">
    <source>
        <dbReference type="EMBL" id="PSF04732.1"/>
    </source>
</evidence>
<dbReference type="PROSITE" id="PS51257">
    <property type="entry name" value="PROKAR_LIPOPROTEIN"/>
    <property type="match status" value="1"/>
</dbReference>
<evidence type="ECO:0000256" key="1">
    <source>
        <dbReference type="SAM" id="SignalP"/>
    </source>
</evidence>
<dbReference type="AlphaFoldDB" id="A0A2T1K5F3"/>
<evidence type="ECO:0008006" key="4">
    <source>
        <dbReference type="Google" id="ProtNLM"/>
    </source>
</evidence>
<organism evidence="2 3">
    <name type="scientific">Marinobacter fuscus</name>
    <dbReference type="NCBI Taxonomy" id="2109942"/>
    <lineage>
        <taxon>Bacteria</taxon>
        <taxon>Pseudomonadati</taxon>
        <taxon>Pseudomonadota</taxon>
        <taxon>Gammaproteobacteria</taxon>
        <taxon>Pseudomonadales</taxon>
        <taxon>Marinobacteraceae</taxon>
        <taxon>Marinobacter</taxon>
    </lineage>
</organism>
<gene>
    <name evidence="2" type="ORF">C7H09_19270</name>
</gene>
<comment type="caution">
    <text evidence="2">The sequence shown here is derived from an EMBL/GenBank/DDBJ whole genome shotgun (WGS) entry which is preliminary data.</text>
</comment>
<evidence type="ECO:0000313" key="3">
    <source>
        <dbReference type="Proteomes" id="UP000239866"/>
    </source>
</evidence>
<feature type="signal peptide" evidence="1">
    <location>
        <begin position="1"/>
        <end position="22"/>
    </location>
</feature>